<feature type="region of interest" description="Disordered" evidence="3">
    <location>
        <begin position="25"/>
        <end position="48"/>
    </location>
</feature>
<dbReference type="RefSeq" id="WP_066717007.1">
    <property type="nucleotide sequence ID" value="NZ_JBHSLU010000076.1"/>
</dbReference>
<evidence type="ECO:0000259" key="5">
    <source>
        <dbReference type="Pfam" id="PF00127"/>
    </source>
</evidence>
<dbReference type="InterPro" id="IPR050845">
    <property type="entry name" value="Cu-binding_ET"/>
</dbReference>
<dbReference type="InterPro" id="IPR000923">
    <property type="entry name" value="BlueCu_1"/>
</dbReference>
<evidence type="ECO:0000256" key="3">
    <source>
        <dbReference type="SAM" id="MobiDB-lite"/>
    </source>
</evidence>
<dbReference type="PANTHER" id="PTHR38439">
    <property type="entry name" value="AURACYANIN-B"/>
    <property type="match status" value="1"/>
</dbReference>
<dbReference type="InterPro" id="IPR008972">
    <property type="entry name" value="Cupredoxin"/>
</dbReference>
<evidence type="ECO:0000256" key="4">
    <source>
        <dbReference type="SAM" id="SignalP"/>
    </source>
</evidence>
<dbReference type="CDD" id="cd04211">
    <property type="entry name" value="Cupredoxin_like_2"/>
    <property type="match status" value="1"/>
</dbReference>
<dbReference type="PANTHER" id="PTHR38439:SF3">
    <property type="entry name" value="COPPER-RESISTANT CUPROPROTEIN COPI"/>
    <property type="match status" value="1"/>
</dbReference>
<evidence type="ECO:0000313" key="7">
    <source>
        <dbReference type="Proteomes" id="UP001596060"/>
    </source>
</evidence>
<dbReference type="Gene3D" id="2.60.40.420">
    <property type="entry name" value="Cupredoxins - blue copper proteins"/>
    <property type="match status" value="1"/>
</dbReference>
<evidence type="ECO:0000313" key="6">
    <source>
        <dbReference type="EMBL" id="MFC5507920.1"/>
    </source>
</evidence>
<keyword evidence="7" id="KW-1185">Reference proteome</keyword>
<keyword evidence="2" id="KW-0186">Copper</keyword>
<comment type="caution">
    <text evidence="6">The sequence shown here is derived from an EMBL/GenBank/DDBJ whole genome shotgun (WGS) entry which is preliminary data.</text>
</comment>
<evidence type="ECO:0000256" key="1">
    <source>
        <dbReference type="ARBA" id="ARBA00022723"/>
    </source>
</evidence>
<keyword evidence="4" id="KW-0732">Signal</keyword>
<feature type="signal peptide" evidence="4">
    <location>
        <begin position="1"/>
        <end position="24"/>
    </location>
</feature>
<name>A0ABW0P5H4_9HYPH</name>
<feature type="compositionally biased region" description="Basic and acidic residues" evidence="3">
    <location>
        <begin position="32"/>
        <end position="47"/>
    </location>
</feature>
<feature type="chain" id="PRO_5045771166" evidence="4">
    <location>
        <begin position="25"/>
        <end position="162"/>
    </location>
</feature>
<dbReference type="Pfam" id="PF00127">
    <property type="entry name" value="Copper-bind"/>
    <property type="match status" value="1"/>
</dbReference>
<feature type="domain" description="Blue (type 1) copper" evidence="5">
    <location>
        <begin position="53"/>
        <end position="162"/>
    </location>
</feature>
<gene>
    <name evidence="6" type="ORF">ACFPN9_22000</name>
</gene>
<dbReference type="Proteomes" id="UP001596060">
    <property type="component" value="Unassembled WGS sequence"/>
</dbReference>
<dbReference type="EMBL" id="JBHSLU010000076">
    <property type="protein sequence ID" value="MFC5507920.1"/>
    <property type="molecule type" value="Genomic_DNA"/>
</dbReference>
<keyword evidence="1" id="KW-0479">Metal-binding</keyword>
<protein>
    <submittedName>
        <fullName evidence="6">Plastocyanin/azurin family copper-binding protein</fullName>
    </submittedName>
</protein>
<proteinExistence type="predicted"/>
<accession>A0ABW0P5H4</accession>
<sequence length="162" mass="17677">MTFYFPKLTLAALALLASTGLASAGPGGAGHGHGDETAYGKPGDPKKPSRLVQVVMSERDGKMLFIPDRIEVRRGEQIKFALRNNGEIDHEIVVATLEENLKHAVEMQKNPDMEHDDPNAKRLAPKKTGEIVWAFTKAGEFDFSCLIPGHREAGMTGKVIVK</sequence>
<organism evidence="6 7">
    <name type="scientific">Bosea massiliensis</name>
    <dbReference type="NCBI Taxonomy" id="151419"/>
    <lineage>
        <taxon>Bacteria</taxon>
        <taxon>Pseudomonadati</taxon>
        <taxon>Pseudomonadota</taxon>
        <taxon>Alphaproteobacteria</taxon>
        <taxon>Hyphomicrobiales</taxon>
        <taxon>Boseaceae</taxon>
        <taxon>Bosea</taxon>
    </lineage>
</organism>
<evidence type="ECO:0000256" key="2">
    <source>
        <dbReference type="ARBA" id="ARBA00023008"/>
    </source>
</evidence>
<dbReference type="SUPFAM" id="SSF49503">
    <property type="entry name" value="Cupredoxins"/>
    <property type="match status" value="1"/>
</dbReference>
<reference evidence="7" key="1">
    <citation type="journal article" date="2019" name="Int. J. Syst. Evol. Microbiol.">
        <title>The Global Catalogue of Microorganisms (GCM) 10K type strain sequencing project: providing services to taxonomists for standard genome sequencing and annotation.</title>
        <authorList>
            <consortium name="The Broad Institute Genomics Platform"/>
            <consortium name="The Broad Institute Genome Sequencing Center for Infectious Disease"/>
            <person name="Wu L."/>
            <person name="Ma J."/>
        </authorList>
    </citation>
    <scope>NUCLEOTIDE SEQUENCE [LARGE SCALE GENOMIC DNA]</scope>
    <source>
        <strain evidence="7">CCUG 43117</strain>
    </source>
</reference>